<organism evidence="1 2">
    <name type="scientific">Wenyingzhuangia heitensis</name>
    <dbReference type="NCBI Taxonomy" id="1487859"/>
    <lineage>
        <taxon>Bacteria</taxon>
        <taxon>Pseudomonadati</taxon>
        <taxon>Bacteroidota</taxon>
        <taxon>Flavobacteriia</taxon>
        <taxon>Flavobacteriales</taxon>
        <taxon>Flavobacteriaceae</taxon>
        <taxon>Wenyingzhuangia</taxon>
    </lineage>
</organism>
<dbReference type="RefSeq" id="WP_167189564.1">
    <property type="nucleotide sequence ID" value="NZ_JAASQL010000004.1"/>
</dbReference>
<accession>A0ABX0UBC6</accession>
<dbReference type="EMBL" id="JAASQL010000004">
    <property type="protein sequence ID" value="NIJ46123.1"/>
    <property type="molecule type" value="Genomic_DNA"/>
</dbReference>
<reference evidence="1 2" key="1">
    <citation type="submission" date="2020-03" db="EMBL/GenBank/DDBJ databases">
        <title>Genomic Encyclopedia of Type Strains, Phase IV (KMG-IV): sequencing the most valuable type-strain genomes for metagenomic binning, comparative biology and taxonomic classification.</title>
        <authorList>
            <person name="Goeker M."/>
        </authorList>
    </citation>
    <scope>NUCLEOTIDE SEQUENCE [LARGE SCALE GENOMIC DNA]</scope>
    <source>
        <strain evidence="1 2">DSM 101599</strain>
    </source>
</reference>
<evidence type="ECO:0000313" key="2">
    <source>
        <dbReference type="Proteomes" id="UP000745859"/>
    </source>
</evidence>
<dbReference type="Gene3D" id="3.30.230.10">
    <property type="match status" value="1"/>
</dbReference>
<evidence type="ECO:0000313" key="1">
    <source>
        <dbReference type="EMBL" id="NIJ46123.1"/>
    </source>
</evidence>
<sequence>MDTYYSNGKLLISGEYLVLDGAVSLALPTKFGQSLQVTQTSNVNISWKSYNVEKQCWFTATFDLKKFKIMNCSSVETDAEKVATTLQAILSTAQELNPNFLQNSKGVAVSTSLTFPNKWGLGTSSTLINSIATWAKVNPFELLEKSFGGSGYDIACARYNTPIAYQRNGIDPIITQVDFNPNFKDQLFFVYLNQKQDSKEGIKMYKSLEVDKSSYIEQLNKLTESLIKAKELIEFEKIITKHENVLSQILKIKPVKERLFSNYKGAIKSLGAWGGDFVLVTGKEAYVKEYFSHKNYNTIIAYKNMILD</sequence>
<dbReference type="SUPFAM" id="SSF54211">
    <property type="entry name" value="Ribosomal protein S5 domain 2-like"/>
    <property type="match status" value="1"/>
</dbReference>
<comment type="caution">
    <text evidence="1">The sequence shown here is derived from an EMBL/GenBank/DDBJ whole genome shotgun (WGS) entry which is preliminary data.</text>
</comment>
<dbReference type="InterPro" id="IPR020568">
    <property type="entry name" value="Ribosomal_Su5_D2-typ_SF"/>
</dbReference>
<gene>
    <name evidence="1" type="ORF">FHR24_002601</name>
</gene>
<keyword evidence="2" id="KW-1185">Reference proteome</keyword>
<keyword evidence="1" id="KW-0418">Kinase</keyword>
<proteinExistence type="predicted"/>
<dbReference type="GO" id="GO:0016301">
    <property type="term" value="F:kinase activity"/>
    <property type="evidence" value="ECO:0007669"/>
    <property type="project" value="UniProtKB-KW"/>
</dbReference>
<name>A0ABX0UBC6_9FLAO</name>
<dbReference type="InterPro" id="IPR014721">
    <property type="entry name" value="Ribsml_uS5_D2-typ_fold_subgr"/>
</dbReference>
<dbReference type="InterPro" id="IPR047765">
    <property type="entry name" value="GHMP_GYDIA-like"/>
</dbReference>
<keyword evidence="1" id="KW-0808">Transferase</keyword>
<dbReference type="NCBIfam" id="NF040656">
    <property type="entry name" value="GHMP_GYDIA"/>
    <property type="match status" value="1"/>
</dbReference>
<dbReference type="Proteomes" id="UP000745859">
    <property type="component" value="Unassembled WGS sequence"/>
</dbReference>
<protein>
    <submittedName>
        <fullName evidence="1">Mevalonate kinase</fullName>
    </submittedName>
</protein>